<dbReference type="InterPro" id="IPR004331">
    <property type="entry name" value="SPX_dom"/>
</dbReference>
<evidence type="ECO:0000256" key="6">
    <source>
        <dbReference type="SAM" id="Phobius"/>
    </source>
</evidence>
<feature type="transmembrane region" description="Helical" evidence="6">
    <location>
        <begin position="789"/>
        <end position="807"/>
    </location>
</feature>
<dbReference type="Proteomes" id="UP001165065">
    <property type="component" value="Unassembled WGS sequence"/>
</dbReference>
<evidence type="ECO:0000256" key="3">
    <source>
        <dbReference type="ARBA" id="ARBA00022989"/>
    </source>
</evidence>
<organism evidence="8 9">
    <name type="scientific">Triparma columacea</name>
    <dbReference type="NCBI Taxonomy" id="722753"/>
    <lineage>
        <taxon>Eukaryota</taxon>
        <taxon>Sar</taxon>
        <taxon>Stramenopiles</taxon>
        <taxon>Ochrophyta</taxon>
        <taxon>Bolidophyceae</taxon>
        <taxon>Parmales</taxon>
        <taxon>Triparmaceae</taxon>
        <taxon>Triparma</taxon>
    </lineage>
</organism>
<feature type="transmembrane region" description="Helical" evidence="6">
    <location>
        <begin position="744"/>
        <end position="762"/>
    </location>
</feature>
<reference evidence="9" key="1">
    <citation type="journal article" date="2023" name="Commun. Biol.">
        <title>Genome analysis of Parmales, the sister group of diatoms, reveals the evolutionary specialization of diatoms from phago-mixotrophs to photoautotrophs.</title>
        <authorList>
            <person name="Ban H."/>
            <person name="Sato S."/>
            <person name="Yoshikawa S."/>
            <person name="Yamada K."/>
            <person name="Nakamura Y."/>
            <person name="Ichinomiya M."/>
            <person name="Sato N."/>
            <person name="Blanc-Mathieu R."/>
            <person name="Endo H."/>
            <person name="Kuwata A."/>
            <person name="Ogata H."/>
        </authorList>
    </citation>
    <scope>NUCLEOTIDE SEQUENCE [LARGE SCALE GENOMIC DNA]</scope>
</reference>
<dbReference type="EMBL" id="BRYA01000277">
    <property type="protein sequence ID" value="GMI46055.1"/>
    <property type="molecule type" value="Genomic_DNA"/>
</dbReference>
<feature type="transmembrane region" description="Helical" evidence="6">
    <location>
        <begin position="1055"/>
        <end position="1080"/>
    </location>
</feature>
<feature type="compositionally biased region" description="Low complexity" evidence="5">
    <location>
        <begin position="245"/>
        <end position="263"/>
    </location>
</feature>
<evidence type="ECO:0000256" key="1">
    <source>
        <dbReference type="ARBA" id="ARBA00004141"/>
    </source>
</evidence>
<feature type="region of interest" description="Disordered" evidence="5">
    <location>
        <begin position="48"/>
        <end position="70"/>
    </location>
</feature>
<comment type="caution">
    <text evidence="8">The sequence shown here is derived from an EMBL/GenBank/DDBJ whole genome shotgun (WGS) entry which is preliminary data.</text>
</comment>
<dbReference type="SUPFAM" id="SSF103473">
    <property type="entry name" value="MFS general substrate transporter"/>
    <property type="match status" value="1"/>
</dbReference>
<feature type="transmembrane region" description="Helical" evidence="6">
    <location>
        <begin position="680"/>
        <end position="699"/>
    </location>
</feature>
<feature type="region of interest" description="Disordered" evidence="5">
    <location>
        <begin position="822"/>
        <end position="846"/>
    </location>
</feature>
<feature type="transmembrane region" description="Helical" evidence="6">
    <location>
        <begin position="1092"/>
        <end position="1109"/>
    </location>
</feature>
<dbReference type="PANTHER" id="PTHR23510">
    <property type="entry name" value="INNER MEMBRANE TRANSPORT PROTEIN YAJR"/>
    <property type="match status" value="1"/>
</dbReference>
<dbReference type="GO" id="GO:0016020">
    <property type="term" value="C:membrane"/>
    <property type="evidence" value="ECO:0007669"/>
    <property type="project" value="UniProtKB-SubCell"/>
</dbReference>
<feature type="transmembrane region" description="Helical" evidence="6">
    <location>
        <begin position="991"/>
        <end position="1014"/>
    </location>
</feature>
<evidence type="ECO:0000313" key="8">
    <source>
        <dbReference type="EMBL" id="GMI46055.1"/>
    </source>
</evidence>
<feature type="domain" description="SPX" evidence="7">
    <location>
        <begin position="2"/>
        <end position="390"/>
    </location>
</feature>
<comment type="subcellular location">
    <subcellularLocation>
        <location evidence="1">Membrane</location>
        <topology evidence="1">Multi-pass membrane protein</topology>
    </subcellularLocation>
</comment>
<protein>
    <recommendedName>
        <fullName evidence="7">SPX domain-containing protein</fullName>
    </recommendedName>
</protein>
<dbReference type="OrthoDB" id="5588846at2759"/>
<accession>A0A9W7GIY4</accession>
<dbReference type="AlphaFoldDB" id="A0A9W7GIY4"/>
<gene>
    <name evidence="8" type="ORF">TrCOL_g13598</name>
</gene>
<feature type="transmembrane region" description="Helical" evidence="6">
    <location>
        <begin position="961"/>
        <end position="979"/>
    </location>
</feature>
<keyword evidence="4 6" id="KW-0472">Membrane</keyword>
<evidence type="ECO:0000313" key="9">
    <source>
        <dbReference type="Proteomes" id="UP001165065"/>
    </source>
</evidence>
<keyword evidence="9" id="KW-1185">Reference proteome</keyword>
<evidence type="ECO:0000256" key="4">
    <source>
        <dbReference type="ARBA" id="ARBA00023136"/>
    </source>
</evidence>
<sequence>MVGWGASLQNARRQGWEEAYIDYDSLKNCLSTIEEIWGHLPTLDPDAIHRGSWDEDGEEEEEEDYGNSVESMGSDWIQTFSNSPSKSRQALQALLHGGRRSPSPTNFSGRSAVGVVGMGNVGVDVSAADGSEFGTYSTIGKTYERLSKVFQLNASNHHKTNSQILFSPIRRVADAKVLALAERFLGLLQSEIEKVSLFALSRIGELSDTVGSLRFGDTKVLSGEVQQFRNSSNDIMGGGSRLRNRSFSQSSNSSNSSNESDNNYEASTPSEITNAFPQARQKSASLPAVHTSSTNHSSYYHHHLQNNPPSSFYSNDDLSNTNQRPMFTDHFLGEESILVSAVDEVDAYVQVGIEVLHLLRYICINAMAARKILKKHDKLLANRMMGSHYGRLRSNPVSTTNLENTKSSDTEMSRGNTSMGYNPPCATASYKLAGGADAHLRALCNGAGIAAISASLVAALSEYETAHNRAEEFNRAADTTGNSMYHSLGHAVKLDKISTPVNKINSGDPLSPVPDTPNFPVQRLKNCVSSIQTVRLAADIAYNPFELFLSRRALTVTGSKLGDLGGSSLDALSFLLKYDPSTAPIEKASKFWSADNKLSDAQEAAALKQNVVNEYINLLSIFLYTTNYYIISPTSCSYAELLRAGDSSFGSALVGVTSSSAFFAAFFFSFWLKQKLSFKVALVLSAMAPILGNFLYAYALTLESLNAAYIGRLLVGLGSAEVCNRQFIALSIEKTRVTSACARFVAASAIGMSAGPLFAAIIDKYSDHDMTVDVPIFGGLVINHTTGPGWLMALLYVIHLLLVLFTFEEPINIYNLPAPKLERDSTTGSPARKQHSKDVSNCESVDTPVPKITIDTQDENFALLDGVEGGYGTTAGSPPSPTSSTSSTSSLNPWVEKLHALLNFPQAVARSYRFYASTISSNKTFCVTLLLFGLIELTDEVLINSVSIITRRYFRWHGSSAGMFAATLGIFVLPANYVIDRLCATRFDERTVMRFTLYLCVVGVIFTLNFQVLLGFSTSYTTHLVVPGDLNENPVNEKYPASEHVRHVYDGEFGVYQYVIGVSWIFCGTIMLEGVVTSLMAKSAPSRLESSFVNAGLLASLIGTVGRVVGDSFVVTAGYLHSFEGLDFVNGLLVLTLLVLVVGLHHTQSNYYYLLA</sequence>
<evidence type="ECO:0000259" key="7">
    <source>
        <dbReference type="PROSITE" id="PS51382"/>
    </source>
</evidence>
<proteinExistence type="predicted"/>
<feature type="transmembrane region" description="Helical" evidence="6">
    <location>
        <begin position="649"/>
        <end position="668"/>
    </location>
</feature>
<feature type="region of interest" description="Disordered" evidence="5">
    <location>
        <begin position="391"/>
        <end position="418"/>
    </location>
</feature>
<evidence type="ECO:0000256" key="2">
    <source>
        <dbReference type="ARBA" id="ARBA00022692"/>
    </source>
</evidence>
<dbReference type="Gene3D" id="1.20.1250.20">
    <property type="entry name" value="MFS general substrate transporter like domains"/>
    <property type="match status" value="1"/>
</dbReference>
<feature type="compositionally biased region" description="Acidic residues" evidence="5">
    <location>
        <begin position="54"/>
        <end position="65"/>
    </location>
</feature>
<dbReference type="InterPro" id="IPR036259">
    <property type="entry name" value="MFS_trans_sf"/>
</dbReference>
<dbReference type="Pfam" id="PF03105">
    <property type="entry name" value="SPX"/>
    <property type="match status" value="1"/>
</dbReference>
<name>A0A9W7GIY4_9STRA</name>
<feature type="region of interest" description="Disordered" evidence="5">
    <location>
        <begin position="230"/>
        <end position="309"/>
    </location>
</feature>
<dbReference type="InterPro" id="IPR051068">
    <property type="entry name" value="MFS_Domain-Containing_Protein"/>
</dbReference>
<evidence type="ECO:0000256" key="5">
    <source>
        <dbReference type="SAM" id="MobiDB-lite"/>
    </source>
</evidence>
<feature type="transmembrane region" description="Helical" evidence="6">
    <location>
        <begin position="1129"/>
        <end position="1147"/>
    </location>
</feature>
<feature type="transmembrane region" description="Helical" evidence="6">
    <location>
        <begin position="914"/>
        <end position="935"/>
    </location>
</feature>
<keyword evidence="3 6" id="KW-1133">Transmembrane helix</keyword>
<dbReference type="PANTHER" id="PTHR23510:SF64">
    <property type="entry name" value="INNER MEMBRANE TRANSPORT PROTEIN YAJR"/>
    <property type="match status" value="1"/>
</dbReference>
<dbReference type="PROSITE" id="PS51382">
    <property type="entry name" value="SPX"/>
    <property type="match status" value="1"/>
</dbReference>
<keyword evidence="2 6" id="KW-0812">Transmembrane</keyword>
<feature type="compositionally biased region" description="Polar residues" evidence="5">
    <location>
        <begin position="395"/>
        <end position="405"/>
    </location>
</feature>
<feature type="compositionally biased region" description="Polar residues" evidence="5">
    <location>
        <begin position="264"/>
        <end position="284"/>
    </location>
</feature>